<dbReference type="SMART" id="SM00382">
    <property type="entry name" value="AAA"/>
    <property type="match status" value="1"/>
</dbReference>
<organism evidence="2 3">
    <name type="scientific">Aureimonas altamirensis</name>
    <dbReference type="NCBI Taxonomy" id="370622"/>
    <lineage>
        <taxon>Bacteria</taxon>
        <taxon>Pseudomonadati</taxon>
        <taxon>Pseudomonadota</taxon>
        <taxon>Alphaproteobacteria</taxon>
        <taxon>Hyphomicrobiales</taxon>
        <taxon>Aurantimonadaceae</taxon>
        <taxon>Aureimonas</taxon>
    </lineage>
</organism>
<dbReference type="InterPro" id="IPR027417">
    <property type="entry name" value="P-loop_NTPase"/>
</dbReference>
<dbReference type="GO" id="GO:0003688">
    <property type="term" value="F:DNA replication origin binding"/>
    <property type="evidence" value="ECO:0007669"/>
    <property type="project" value="TreeGrafter"/>
</dbReference>
<dbReference type="Proteomes" id="UP000030826">
    <property type="component" value="Unassembled WGS sequence"/>
</dbReference>
<protein>
    <recommendedName>
        <fullName evidence="1">AAA+ ATPase domain-containing protein</fullName>
    </recommendedName>
</protein>
<dbReference type="STRING" id="370622.LA66_07805"/>
<proteinExistence type="predicted"/>
<dbReference type="EMBL" id="JRFJ01000001">
    <property type="protein sequence ID" value="KHJ56426.1"/>
    <property type="molecule type" value="Genomic_DNA"/>
</dbReference>
<dbReference type="GO" id="GO:0006270">
    <property type="term" value="P:DNA replication initiation"/>
    <property type="evidence" value="ECO:0007669"/>
    <property type="project" value="TreeGrafter"/>
</dbReference>
<evidence type="ECO:0000259" key="1">
    <source>
        <dbReference type="SMART" id="SM00382"/>
    </source>
</evidence>
<dbReference type="Pfam" id="PF22688">
    <property type="entry name" value="Hda_lid"/>
    <property type="match status" value="1"/>
</dbReference>
<dbReference type="PANTHER" id="PTHR30050:SF5">
    <property type="entry name" value="DNAA REGULATORY INACTIVATOR HDA"/>
    <property type="match status" value="1"/>
</dbReference>
<reference evidence="2 3" key="1">
    <citation type="submission" date="2014-09" db="EMBL/GenBank/DDBJ databases">
        <title>Isolation and characterization of Aurantimonas altamirensis ON-56566 from clinical sample following a dog bite.</title>
        <authorList>
            <person name="Eshaghi A."/>
            <person name="Li A."/>
            <person name="Shahinas D."/>
            <person name="Bahn P."/>
            <person name="Kus J.V."/>
            <person name="Patel S.N."/>
        </authorList>
    </citation>
    <scope>NUCLEOTIDE SEQUENCE [LARGE SCALE GENOMIC DNA]</scope>
    <source>
        <strain evidence="2 3">ON-56566</strain>
    </source>
</reference>
<evidence type="ECO:0000313" key="2">
    <source>
        <dbReference type="EMBL" id="KHJ56426.1"/>
    </source>
</evidence>
<dbReference type="Gene3D" id="1.10.8.60">
    <property type="match status" value="1"/>
</dbReference>
<evidence type="ECO:0000313" key="3">
    <source>
        <dbReference type="Proteomes" id="UP000030826"/>
    </source>
</evidence>
<sequence>MSTTRQLPFELPHKASFDRADLIESDANCLAIEAIDSWPDWPHPVLMIVGPAGSGKTHIAEAFAAMSGGSHARAGDVFEPQPGFVRVIDDVDRTDMAEEEIFAIVNAARAGLGHVLLTSRTPAPLLRLRLPDLASRLRAATQIELGAPDDMLLHGVLVKLFADRQMDVDPKLLAYVLSRMERSIASAEALVARLDRESLASGRRITRGMVASVLEDGQA</sequence>
<dbReference type="OrthoDB" id="7390113at2"/>
<comment type="caution">
    <text evidence="2">The sequence shown here is derived from an EMBL/GenBank/DDBJ whole genome shotgun (WGS) entry which is preliminary data.</text>
</comment>
<name>A0A0B1QAM5_9HYPH</name>
<dbReference type="SUPFAM" id="SSF52540">
    <property type="entry name" value="P-loop containing nucleoside triphosphate hydrolases"/>
    <property type="match status" value="1"/>
</dbReference>
<dbReference type="GO" id="GO:0005886">
    <property type="term" value="C:plasma membrane"/>
    <property type="evidence" value="ECO:0007669"/>
    <property type="project" value="TreeGrafter"/>
</dbReference>
<dbReference type="RefSeq" id="WP_039190231.1">
    <property type="nucleotide sequence ID" value="NZ_JRFJ01000001.1"/>
</dbReference>
<dbReference type="InterPro" id="IPR003593">
    <property type="entry name" value="AAA+_ATPase"/>
</dbReference>
<dbReference type="Gene3D" id="3.40.50.300">
    <property type="entry name" value="P-loop containing nucleotide triphosphate hydrolases"/>
    <property type="match status" value="1"/>
</dbReference>
<accession>A0A0B1QAM5</accession>
<dbReference type="AlphaFoldDB" id="A0A0B1QAM5"/>
<dbReference type="InterPro" id="IPR055199">
    <property type="entry name" value="Hda_lid"/>
</dbReference>
<feature type="domain" description="AAA+ ATPase" evidence="1">
    <location>
        <begin position="42"/>
        <end position="172"/>
    </location>
</feature>
<dbReference type="PANTHER" id="PTHR30050">
    <property type="entry name" value="CHROMOSOMAL REPLICATION INITIATOR PROTEIN DNAA"/>
    <property type="match status" value="1"/>
</dbReference>
<gene>
    <name evidence="2" type="ORF">LA66_07805</name>
</gene>